<dbReference type="EMBL" id="BGZK01000714">
    <property type="protein sequence ID" value="GBP57373.1"/>
    <property type="molecule type" value="Genomic_DNA"/>
</dbReference>
<gene>
    <name evidence="1" type="primary">SETMAR</name>
    <name evidence="1" type="ORF">EVAR_27404_1</name>
</gene>
<keyword evidence="1" id="KW-0489">Methyltransferase</keyword>
<evidence type="ECO:0000313" key="1">
    <source>
        <dbReference type="EMBL" id="GBP57373.1"/>
    </source>
</evidence>
<keyword evidence="2" id="KW-1185">Reference proteome</keyword>
<dbReference type="AlphaFoldDB" id="A0A4C1X2J3"/>
<comment type="caution">
    <text evidence="1">The sequence shown here is derived from an EMBL/GenBank/DDBJ whole genome shotgun (WGS) entry which is preliminary data.</text>
</comment>
<dbReference type="PANTHER" id="PTHR46060">
    <property type="entry name" value="MARINER MOS1 TRANSPOSASE-LIKE PROTEIN"/>
    <property type="match status" value="1"/>
</dbReference>
<proteinExistence type="predicted"/>
<evidence type="ECO:0000313" key="2">
    <source>
        <dbReference type="Proteomes" id="UP000299102"/>
    </source>
</evidence>
<dbReference type="PANTHER" id="PTHR46060:SF1">
    <property type="entry name" value="MARINER MOS1 TRANSPOSASE-LIKE PROTEIN"/>
    <property type="match status" value="1"/>
</dbReference>
<dbReference type="STRING" id="151549.A0A4C1X2J3"/>
<dbReference type="InterPro" id="IPR036397">
    <property type="entry name" value="RNaseH_sf"/>
</dbReference>
<dbReference type="OrthoDB" id="616263at2759"/>
<name>A0A4C1X2J3_EUMVA</name>
<accession>A0A4C1X2J3</accession>
<protein>
    <submittedName>
        <fullName evidence="1">Histone-lysine N-methyltransferase SETMAR</fullName>
    </submittedName>
</protein>
<keyword evidence="1" id="KW-0808">Transferase</keyword>
<dbReference type="Proteomes" id="UP000299102">
    <property type="component" value="Unassembled WGS sequence"/>
</dbReference>
<dbReference type="GO" id="GO:0008168">
    <property type="term" value="F:methyltransferase activity"/>
    <property type="evidence" value="ECO:0007669"/>
    <property type="project" value="UniProtKB-KW"/>
</dbReference>
<reference evidence="1 2" key="1">
    <citation type="journal article" date="2019" name="Commun. Biol.">
        <title>The bagworm genome reveals a unique fibroin gene that provides high tensile strength.</title>
        <authorList>
            <person name="Kono N."/>
            <person name="Nakamura H."/>
            <person name="Ohtoshi R."/>
            <person name="Tomita M."/>
            <person name="Numata K."/>
            <person name="Arakawa K."/>
        </authorList>
    </citation>
    <scope>NUCLEOTIDE SEQUENCE [LARGE SCALE GENOMIC DNA]</scope>
</reference>
<organism evidence="1 2">
    <name type="scientific">Eumeta variegata</name>
    <name type="common">Bagworm moth</name>
    <name type="synonym">Eumeta japonica</name>
    <dbReference type="NCBI Taxonomy" id="151549"/>
    <lineage>
        <taxon>Eukaryota</taxon>
        <taxon>Metazoa</taxon>
        <taxon>Ecdysozoa</taxon>
        <taxon>Arthropoda</taxon>
        <taxon>Hexapoda</taxon>
        <taxon>Insecta</taxon>
        <taxon>Pterygota</taxon>
        <taxon>Neoptera</taxon>
        <taxon>Endopterygota</taxon>
        <taxon>Lepidoptera</taxon>
        <taxon>Glossata</taxon>
        <taxon>Ditrysia</taxon>
        <taxon>Tineoidea</taxon>
        <taxon>Psychidae</taxon>
        <taxon>Oiketicinae</taxon>
        <taxon>Eumeta</taxon>
    </lineage>
</organism>
<dbReference type="InterPro" id="IPR052709">
    <property type="entry name" value="Transposase-MT_Hybrid"/>
</dbReference>
<sequence>MAKIHELRYELLPHPAYSPDLAPCDYYLFPNLKKWLGGKRFESNKEVVTETNAYFESLEKTYYLEGIKKFEKRWTKCIELKAFGGEDPLGRLCIPGSANSDVKVFDDLREGRSAAAVTETNTVAIYTSLQSMLKSPPIMVSKVSLMEVHKMLDEESTYGAPYLHGSKTLLVVKEEASNY</sequence>
<dbReference type="GO" id="GO:0032259">
    <property type="term" value="P:methylation"/>
    <property type="evidence" value="ECO:0007669"/>
    <property type="project" value="UniProtKB-KW"/>
</dbReference>
<dbReference type="GO" id="GO:0003676">
    <property type="term" value="F:nucleic acid binding"/>
    <property type="evidence" value="ECO:0007669"/>
    <property type="project" value="InterPro"/>
</dbReference>
<dbReference type="Gene3D" id="3.30.420.10">
    <property type="entry name" value="Ribonuclease H-like superfamily/Ribonuclease H"/>
    <property type="match status" value="1"/>
</dbReference>